<evidence type="ECO:0000313" key="4">
    <source>
        <dbReference type="EMBL" id="KAL3693377.1"/>
    </source>
</evidence>
<accession>A0ABD3HP82</accession>
<protein>
    <recommendedName>
        <fullName evidence="6">N-acylneuraminate-9-phosphatase</fullName>
    </recommendedName>
</protein>
<evidence type="ECO:0000313" key="5">
    <source>
        <dbReference type="Proteomes" id="UP001633002"/>
    </source>
</evidence>
<keyword evidence="5" id="KW-1185">Reference proteome</keyword>
<dbReference type="InterPro" id="IPR006439">
    <property type="entry name" value="HAD-SF_hydro_IA"/>
</dbReference>
<comment type="cofactor">
    <cofactor evidence="1">
        <name>Mg(2+)</name>
        <dbReference type="ChEBI" id="CHEBI:18420"/>
    </cofactor>
</comment>
<keyword evidence="2" id="KW-0378">Hydrolase</keyword>
<dbReference type="GO" id="GO:0019752">
    <property type="term" value="P:carboxylic acid metabolic process"/>
    <property type="evidence" value="ECO:0007669"/>
    <property type="project" value="UniProtKB-ARBA"/>
</dbReference>
<gene>
    <name evidence="4" type="ORF">R1sor_007028</name>
</gene>
<dbReference type="Gene3D" id="3.40.50.1000">
    <property type="entry name" value="HAD superfamily/HAD-like"/>
    <property type="match status" value="1"/>
</dbReference>
<dbReference type="InterPro" id="IPR051400">
    <property type="entry name" value="HAD-like_hydrolase"/>
</dbReference>
<name>A0ABD3HP82_9MARC</name>
<dbReference type="InterPro" id="IPR036412">
    <property type="entry name" value="HAD-like_sf"/>
</dbReference>
<dbReference type="Gene3D" id="1.20.120.710">
    <property type="entry name" value="Haloacid dehalogenase hydrolase-like domain"/>
    <property type="match status" value="1"/>
</dbReference>
<dbReference type="SUPFAM" id="SSF56784">
    <property type="entry name" value="HAD-like"/>
    <property type="match status" value="1"/>
</dbReference>
<dbReference type="NCBIfam" id="TIGR01549">
    <property type="entry name" value="HAD-SF-IA-v1"/>
    <property type="match status" value="1"/>
</dbReference>
<dbReference type="Pfam" id="PF13419">
    <property type="entry name" value="HAD_2"/>
    <property type="match status" value="1"/>
</dbReference>
<evidence type="ECO:0000256" key="2">
    <source>
        <dbReference type="ARBA" id="ARBA00022801"/>
    </source>
</evidence>
<reference evidence="4 5" key="1">
    <citation type="submission" date="2024-09" db="EMBL/GenBank/DDBJ databases">
        <title>Chromosome-scale assembly of Riccia sorocarpa.</title>
        <authorList>
            <person name="Paukszto L."/>
        </authorList>
    </citation>
    <scope>NUCLEOTIDE SEQUENCE [LARGE SCALE GENOMIC DNA]</scope>
    <source>
        <strain evidence="4">LP-2024</strain>
        <tissue evidence="4">Aerial parts of the thallus</tissue>
    </source>
</reference>
<comment type="caution">
    <text evidence="4">The sequence shown here is derived from an EMBL/GenBank/DDBJ whole genome shotgun (WGS) entry which is preliminary data.</text>
</comment>
<sequence length="324" mass="35997">MHAVQSILQSGESIRPLSSILGQKIVGLRPKCNVHTNGFVDGRVLRPRRLAIFYAREEKVKISGKDFKGLEVMGEVPVLSTKRRNVGGVFFDLDDTLVLTHQADTAAHSTVLELVKVRFPQVDRSVLLKSFIKKFVLHAWDPEHKVEVTQWRAGLWGKALEEQGVVNLDLAREMQDVFDRERLRSFRWASGVEALVRQLHAQHMKVGIITNGHPVVQREKLQACKASELFDTILVGGEEPNSKPHEDIFLKACGLAGCKPEESVMVGDTLTTDILGGFNTGFLSTVWVNVHNEELPPGGPKPDHIISSISELENVLKQLGVALN</sequence>
<dbReference type="InterPro" id="IPR023214">
    <property type="entry name" value="HAD_sf"/>
</dbReference>
<organism evidence="4 5">
    <name type="scientific">Riccia sorocarpa</name>
    <dbReference type="NCBI Taxonomy" id="122646"/>
    <lineage>
        <taxon>Eukaryota</taxon>
        <taxon>Viridiplantae</taxon>
        <taxon>Streptophyta</taxon>
        <taxon>Embryophyta</taxon>
        <taxon>Marchantiophyta</taxon>
        <taxon>Marchantiopsida</taxon>
        <taxon>Marchantiidae</taxon>
        <taxon>Marchantiales</taxon>
        <taxon>Ricciaceae</taxon>
        <taxon>Riccia</taxon>
    </lineage>
</organism>
<dbReference type="InterPro" id="IPR041492">
    <property type="entry name" value="HAD_2"/>
</dbReference>
<dbReference type="SFLD" id="SFLDG01129">
    <property type="entry name" value="C1.5:_HAD__Beta-PGM__Phosphata"/>
    <property type="match status" value="1"/>
</dbReference>
<dbReference type="EMBL" id="JBJQOH010000003">
    <property type="protein sequence ID" value="KAL3693377.1"/>
    <property type="molecule type" value="Genomic_DNA"/>
</dbReference>
<evidence type="ECO:0008006" key="6">
    <source>
        <dbReference type="Google" id="ProtNLM"/>
    </source>
</evidence>
<keyword evidence="3" id="KW-0460">Magnesium</keyword>
<dbReference type="Proteomes" id="UP001633002">
    <property type="component" value="Unassembled WGS sequence"/>
</dbReference>
<dbReference type="GO" id="GO:0016787">
    <property type="term" value="F:hydrolase activity"/>
    <property type="evidence" value="ECO:0007669"/>
    <property type="project" value="UniProtKB-KW"/>
</dbReference>
<evidence type="ECO:0000256" key="1">
    <source>
        <dbReference type="ARBA" id="ARBA00001946"/>
    </source>
</evidence>
<dbReference type="SFLD" id="SFLDS00003">
    <property type="entry name" value="Haloacid_Dehalogenase"/>
    <property type="match status" value="1"/>
</dbReference>
<evidence type="ECO:0000256" key="3">
    <source>
        <dbReference type="ARBA" id="ARBA00022842"/>
    </source>
</evidence>
<dbReference type="AlphaFoldDB" id="A0ABD3HP82"/>
<proteinExistence type="predicted"/>
<dbReference type="PANTHER" id="PTHR46470:SF3">
    <property type="entry name" value="N-ACYLNEURAMINATE-9-PHOSPHATASE"/>
    <property type="match status" value="1"/>
</dbReference>
<dbReference type="PANTHER" id="PTHR46470">
    <property type="entry name" value="N-ACYLNEURAMINATE-9-PHOSPHATASE"/>
    <property type="match status" value="1"/>
</dbReference>